<evidence type="ECO:0000313" key="9">
    <source>
        <dbReference type="EMBL" id="KJF40949.1"/>
    </source>
</evidence>
<dbReference type="AlphaFoldDB" id="A0A0D8J2H7"/>
<dbReference type="Pfam" id="PF00107">
    <property type="entry name" value="ADH_zinc_N"/>
    <property type="match status" value="1"/>
</dbReference>
<evidence type="ECO:0000256" key="4">
    <source>
        <dbReference type="ARBA" id="ARBA00022833"/>
    </source>
</evidence>
<dbReference type="GeneID" id="42855762"/>
<keyword evidence="6" id="KW-0520">NAD</keyword>
<dbReference type="InterPro" id="IPR036291">
    <property type="entry name" value="NAD(P)-bd_dom_sf"/>
</dbReference>
<dbReference type="EMBL" id="JXXK01000003">
    <property type="protein sequence ID" value="KJF40949.1"/>
    <property type="molecule type" value="Genomic_DNA"/>
</dbReference>
<dbReference type="InterPro" id="IPR011032">
    <property type="entry name" value="GroES-like_sf"/>
</dbReference>
<accession>A0A0D8J2H7</accession>
<dbReference type="Pfam" id="PF08240">
    <property type="entry name" value="ADH_N"/>
    <property type="match status" value="1"/>
</dbReference>
<dbReference type="FunFam" id="3.40.50.720:FF:000068">
    <property type="entry name" value="Sorbitol dehydrogenase"/>
    <property type="match status" value="1"/>
</dbReference>
<dbReference type="Proteomes" id="UP000032483">
    <property type="component" value="Unassembled WGS sequence"/>
</dbReference>
<dbReference type="Gene3D" id="3.90.180.10">
    <property type="entry name" value="Medium-chain alcohol dehydrogenases, catalytic domain"/>
    <property type="match status" value="1"/>
</dbReference>
<reference evidence="9" key="1">
    <citation type="submission" date="2015-02" db="EMBL/GenBank/DDBJ databases">
        <title>A novel member of the family Ruminococcaceae isolated from human feces.</title>
        <authorList>
            <person name="Shkoporov A.N."/>
            <person name="Chaplin A.V."/>
            <person name="Motuzova O.V."/>
            <person name="Kafarskaia L.I."/>
            <person name="Khokhlova E.V."/>
            <person name="Efimov B.A."/>
        </authorList>
    </citation>
    <scope>NUCLEOTIDE SEQUENCE [LARGE SCALE GENOMIC DNA]</scope>
    <source>
        <strain evidence="9">585-1</strain>
    </source>
</reference>
<keyword evidence="10" id="KW-1185">Reference proteome</keyword>
<dbReference type="Gene3D" id="3.40.50.720">
    <property type="entry name" value="NAD(P)-binding Rossmann-like Domain"/>
    <property type="match status" value="1"/>
</dbReference>
<dbReference type="GO" id="GO:0016491">
    <property type="term" value="F:oxidoreductase activity"/>
    <property type="evidence" value="ECO:0007669"/>
    <property type="project" value="UniProtKB-KW"/>
</dbReference>
<organism evidence="9 10">
    <name type="scientific">Ruthenibacterium lactatiformans</name>
    <dbReference type="NCBI Taxonomy" id="1550024"/>
    <lineage>
        <taxon>Bacteria</taxon>
        <taxon>Bacillati</taxon>
        <taxon>Bacillota</taxon>
        <taxon>Clostridia</taxon>
        <taxon>Eubacteriales</taxon>
        <taxon>Oscillospiraceae</taxon>
        <taxon>Ruthenibacterium</taxon>
    </lineage>
</organism>
<keyword evidence="5" id="KW-0560">Oxidoreductase</keyword>
<name>A0A0D8J2H7_9FIRM</name>
<keyword evidence="3 7" id="KW-0479">Metal-binding</keyword>
<dbReference type="InterPro" id="IPR013154">
    <property type="entry name" value="ADH-like_N"/>
</dbReference>
<dbReference type="GO" id="GO:0008270">
    <property type="term" value="F:zinc ion binding"/>
    <property type="evidence" value="ECO:0007669"/>
    <property type="project" value="InterPro"/>
</dbReference>
<dbReference type="SUPFAM" id="SSF50129">
    <property type="entry name" value="GroES-like"/>
    <property type="match status" value="1"/>
</dbReference>
<dbReference type="InterPro" id="IPR002328">
    <property type="entry name" value="ADH_Zn_CS"/>
</dbReference>
<dbReference type="SUPFAM" id="SSF51735">
    <property type="entry name" value="NAD(P)-binding Rossmann-fold domains"/>
    <property type="match status" value="1"/>
</dbReference>
<evidence type="ECO:0000313" key="10">
    <source>
        <dbReference type="Proteomes" id="UP000032483"/>
    </source>
</evidence>
<dbReference type="PROSITE" id="PS00059">
    <property type="entry name" value="ADH_ZINC"/>
    <property type="match status" value="1"/>
</dbReference>
<dbReference type="InterPro" id="IPR013149">
    <property type="entry name" value="ADH-like_C"/>
</dbReference>
<evidence type="ECO:0000256" key="3">
    <source>
        <dbReference type="ARBA" id="ARBA00022723"/>
    </source>
</evidence>
<comment type="similarity">
    <text evidence="2 7">Belongs to the zinc-containing alcohol dehydrogenase family.</text>
</comment>
<dbReference type="PANTHER" id="PTHR43161">
    <property type="entry name" value="SORBITOL DEHYDROGENASE"/>
    <property type="match status" value="1"/>
</dbReference>
<evidence type="ECO:0000256" key="1">
    <source>
        <dbReference type="ARBA" id="ARBA00001947"/>
    </source>
</evidence>
<gene>
    <name evidence="9" type="ORF">TQ39_03820</name>
</gene>
<dbReference type="PATRIC" id="fig|1550024.3.peg.855"/>
<feature type="domain" description="Enoyl reductase (ER)" evidence="8">
    <location>
        <begin position="16"/>
        <end position="340"/>
    </location>
</feature>
<dbReference type="SMART" id="SM00829">
    <property type="entry name" value="PKS_ER"/>
    <property type="match status" value="1"/>
</dbReference>
<proteinExistence type="inferred from homology"/>
<dbReference type="PANTHER" id="PTHR43161:SF23">
    <property type="entry name" value="(R,R)-BUTANEDIOL DEHYDROGENASE-RELATED"/>
    <property type="match status" value="1"/>
</dbReference>
<keyword evidence="4 7" id="KW-0862">Zinc</keyword>
<evidence type="ECO:0000256" key="6">
    <source>
        <dbReference type="ARBA" id="ARBA00023027"/>
    </source>
</evidence>
<comment type="caution">
    <text evidence="9">The sequence shown here is derived from an EMBL/GenBank/DDBJ whole genome shotgun (WGS) entry which is preliminary data.</text>
</comment>
<comment type="cofactor">
    <cofactor evidence="1 7">
        <name>Zn(2+)</name>
        <dbReference type="ChEBI" id="CHEBI:29105"/>
    </cofactor>
</comment>
<evidence type="ECO:0000259" key="8">
    <source>
        <dbReference type="SMART" id="SM00829"/>
    </source>
</evidence>
<sequence>MDTIRNRVGEVYEPFKVRFLEREIHALADDEVLVRVRASAICGSDLHIARGLHPSAPLPVTIGHEFSGDVTAVGGGVDNVRVGQRVTVEPCIVCGKCDACRHGDYGYCEHISFTYRNGDGAMADYVVAKAPYVYELPEYLTYETGALIEPLSVATHAVRRAQVALGETVLIIGAGAIGMMVAAMCRRSGAAQVIIADFSDSRLEMALQVGATIAINSGRADLEQEVARLTGGKGVDKSFECVGRESCFLQAIMTLRRNGTATVVGIYEKPQVTFPASRLVTHEIRIQGAQGYCWDFPIAIAAARDLPLEKFVTHTFPLEQLQQALNTALDRGSNSIKVIVKP</sequence>
<evidence type="ECO:0000256" key="2">
    <source>
        <dbReference type="ARBA" id="ARBA00008072"/>
    </source>
</evidence>
<dbReference type="InterPro" id="IPR020843">
    <property type="entry name" value="ER"/>
</dbReference>
<evidence type="ECO:0000256" key="7">
    <source>
        <dbReference type="RuleBase" id="RU361277"/>
    </source>
</evidence>
<protein>
    <submittedName>
        <fullName evidence="9">Chitin-binding protein</fullName>
    </submittedName>
</protein>
<evidence type="ECO:0000256" key="5">
    <source>
        <dbReference type="ARBA" id="ARBA00023002"/>
    </source>
</evidence>
<dbReference type="RefSeq" id="WP_050004622.1">
    <property type="nucleotide sequence ID" value="NZ_CAUFPO010000001.1"/>
</dbReference>